<dbReference type="PROSITE" id="PS50192">
    <property type="entry name" value="T_SNARE"/>
    <property type="match status" value="1"/>
</dbReference>
<dbReference type="SMART" id="SM00304">
    <property type="entry name" value="HAMP"/>
    <property type="match status" value="1"/>
</dbReference>
<comment type="similarity">
    <text evidence="9">Belongs to the methyl-accepting chemotaxis (MCP) protein family.</text>
</comment>
<keyword evidence="4" id="KW-0997">Cell inner membrane</keyword>
<evidence type="ECO:0000256" key="8">
    <source>
        <dbReference type="ARBA" id="ARBA00023224"/>
    </source>
</evidence>
<keyword evidence="3" id="KW-0145">Chemotaxis</keyword>
<dbReference type="CDD" id="cd11386">
    <property type="entry name" value="MCP_signal"/>
    <property type="match status" value="1"/>
</dbReference>
<organism evidence="15 16">
    <name type="scientific">Desulfoluna limicola</name>
    <dbReference type="NCBI Taxonomy" id="2810562"/>
    <lineage>
        <taxon>Bacteria</taxon>
        <taxon>Pseudomonadati</taxon>
        <taxon>Thermodesulfobacteriota</taxon>
        <taxon>Desulfobacteria</taxon>
        <taxon>Desulfobacterales</taxon>
        <taxon>Desulfolunaceae</taxon>
        <taxon>Desulfoluna</taxon>
    </lineage>
</organism>
<keyword evidence="16" id="KW-1185">Reference proteome</keyword>
<keyword evidence="7 11" id="KW-0472">Membrane</keyword>
<evidence type="ECO:0000256" key="2">
    <source>
        <dbReference type="ARBA" id="ARBA00022475"/>
    </source>
</evidence>
<dbReference type="Gene3D" id="1.10.8.500">
    <property type="entry name" value="HAMP domain in histidine kinase"/>
    <property type="match status" value="1"/>
</dbReference>
<dbReference type="Pfam" id="PF00672">
    <property type="entry name" value="HAMP"/>
    <property type="match status" value="1"/>
</dbReference>
<evidence type="ECO:0000313" key="15">
    <source>
        <dbReference type="EMBL" id="BCS95001.1"/>
    </source>
</evidence>
<evidence type="ECO:0000259" key="13">
    <source>
        <dbReference type="PROSITE" id="PS50192"/>
    </source>
</evidence>
<keyword evidence="5 11" id="KW-0812">Transmembrane</keyword>
<dbReference type="CDD" id="cd12913">
    <property type="entry name" value="PDC1_MCP_like"/>
    <property type="match status" value="1"/>
</dbReference>
<dbReference type="CDD" id="cd12912">
    <property type="entry name" value="PDC2_MCP_like"/>
    <property type="match status" value="1"/>
</dbReference>
<dbReference type="PROSITE" id="PS50111">
    <property type="entry name" value="CHEMOTAXIS_TRANSDUC_2"/>
    <property type="match status" value="1"/>
</dbReference>
<keyword evidence="2" id="KW-1003">Cell membrane</keyword>
<dbReference type="Pfam" id="PF02743">
    <property type="entry name" value="dCache_1"/>
    <property type="match status" value="1"/>
</dbReference>
<dbReference type="CDD" id="cd06225">
    <property type="entry name" value="HAMP"/>
    <property type="match status" value="1"/>
</dbReference>
<dbReference type="InterPro" id="IPR004090">
    <property type="entry name" value="Chemotax_Me-accpt_rcpt"/>
</dbReference>
<dbReference type="Gene3D" id="3.30.450.20">
    <property type="entry name" value="PAS domain"/>
    <property type="match status" value="2"/>
</dbReference>
<evidence type="ECO:0000256" key="6">
    <source>
        <dbReference type="ARBA" id="ARBA00022989"/>
    </source>
</evidence>
<evidence type="ECO:0000256" key="3">
    <source>
        <dbReference type="ARBA" id="ARBA00022500"/>
    </source>
</evidence>
<evidence type="ECO:0000259" key="12">
    <source>
        <dbReference type="PROSITE" id="PS50111"/>
    </source>
</evidence>
<protein>
    <submittedName>
        <fullName evidence="15">Chemotaxis protein</fullName>
    </submittedName>
</protein>
<feature type="domain" description="T-SNARE coiled-coil homology" evidence="13">
    <location>
        <begin position="621"/>
        <end position="683"/>
    </location>
</feature>
<name>A0ABM7PD42_9BACT</name>
<feature type="domain" description="Methyl-accepting transducer" evidence="12">
    <location>
        <begin position="462"/>
        <end position="691"/>
    </location>
</feature>
<keyword evidence="6 11" id="KW-1133">Transmembrane helix</keyword>
<evidence type="ECO:0000259" key="14">
    <source>
        <dbReference type="PROSITE" id="PS50885"/>
    </source>
</evidence>
<feature type="transmembrane region" description="Helical" evidence="11">
    <location>
        <begin position="369"/>
        <end position="392"/>
    </location>
</feature>
<dbReference type="PROSITE" id="PS50885">
    <property type="entry name" value="HAMP"/>
    <property type="match status" value="1"/>
</dbReference>
<evidence type="ECO:0000256" key="1">
    <source>
        <dbReference type="ARBA" id="ARBA00004429"/>
    </source>
</evidence>
<feature type="transmembrane region" description="Helical" evidence="11">
    <location>
        <begin position="57"/>
        <end position="78"/>
    </location>
</feature>
<dbReference type="PANTHER" id="PTHR32089:SF112">
    <property type="entry name" value="LYSOZYME-LIKE PROTEIN-RELATED"/>
    <property type="match status" value="1"/>
</dbReference>
<dbReference type="InterPro" id="IPR000727">
    <property type="entry name" value="T_SNARE_dom"/>
</dbReference>
<dbReference type="EMBL" id="AP024488">
    <property type="protein sequence ID" value="BCS95001.1"/>
    <property type="molecule type" value="Genomic_DNA"/>
</dbReference>
<dbReference type="PRINTS" id="PR00260">
    <property type="entry name" value="CHEMTRNSDUCR"/>
</dbReference>
<reference evidence="15 16" key="1">
    <citation type="submission" date="2021-02" db="EMBL/GenBank/DDBJ databases">
        <title>Complete genome of Desulfoluna sp. strain ASN36.</title>
        <authorList>
            <person name="Takahashi A."/>
            <person name="Kojima H."/>
            <person name="Fukui M."/>
        </authorList>
    </citation>
    <scope>NUCLEOTIDE SEQUENCE [LARGE SCALE GENOMIC DNA]</scope>
    <source>
        <strain evidence="15 16">ASN36</strain>
    </source>
</reference>
<evidence type="ECO:0000256" key="4">
    <source>
        <dbReference type="ARBA" id="ARBA00022519"/>
    </source>
</evidence>
<feature type="domain" description="HAMP" evidence="14">
    <location>
        <begin position="389"/>
        <end position="443"/>
    </location>
</feature>
<keyword evidence="8 10" id="KW-0807">Transducer</keyword>
<dbReference type="SMART" id="SM00283">
    <property type="entry name" value="MA"/>
    <property type="match status" value="1"/>
</dbReference>
<dbReference type="InterPro" id="IPR003660">
    <property type="entry name" value="HAMP_dom"/>
</dbReference>
<evidence type="ECO:0000256" key="10">
    <source>
        <dbReference type="PROSITE-ProRule" id="PRU00284"/>
    </source>
</evidence>
<gene>
    <name evidence="15" type="ORF">DSLASN_06330</name>
</gene>
<accession>A0ABM7PD42</accession>
<proteinExistence type="inferred from homology"/>
<dbReference type="SUPFAM" id="SSF58104">
    <property type="entry name" value="Methyl-accepting chemotaxis protein (MCP) signaling domain"/>
    <property type="match status" value="1"/>
</dbReference>
<dbReference type="InterPro" id="IPR004089">
    <property type="entry name" value="MCPsignal_dom"/>
</dbReference>
<comment type="subcellular location">
    <subcellularLocation>
        <location evidence="1">Cell inner membrane</location>
        <topology evidence="1">Multi-pass membrane protein</topology>
    </subcellularLocation>
</comment>
<evidence type="ECO:0000256" key="5">
    <source>
        <dbReference type="ARBA" id="ARBA00022692"/>
    </source>
</evidence>
<dbReference type="PANTHER" id="PTHR32089">
    <property type="entry name" value="METHYL-ACCEPTING CHEMOTAXIS PROTEIN MCPB"/>
    <property type="match status" value="1"/>
</dbReference>
<dbReference type="Pfam" id="PF00015">
    <property type="entry name" value="MCPsignal"/>
    <property type="match status" value="1"/>
</dbReference>
<dbReference type="InterPro" id="IPR033479">
    <property type="entry name" value="dCache_1"/>
</dbReference>
<evidence type="ECO:0000256" key="7">
    <source>
        <dbReference type="ARBA" id="ARBA00023136"/>
    </source>
</evidence>
<sequence>MEGTARKIIETNDNPRELDNTSTQLKVLSEQFKIYVKLYRKTKERRMFREFGLRAKMLFAICGVVLLSYTVTIFYITYNASSMARSEAEEKALEIASNNGKMIQAKLNNAMDTTRTVAHTLEGIKRSGQVPDRGQINAMLKNVLKQNPDFIAIDTCWEPNALDGRDDEFKGAEGHDETGRFVPYWNRGSGSIEVEPLVNFDTEGWYQLPKTTGEEIITEPYVYPVGGKDVLMATVVVPIKANNRFLGMVAVDIALDTFGKMMADVKPFKSGYGYLLSNEGYTVYHPKKAVIGKNAGDVIKGKEGTSFMAALKEGRTFSMVRQSENGGRATFQILAPITIGKTDTPWAIGVVAPLDEVLAGARSLRNTSIVIGVAGFLLLVGVVWFVSMALVVRPINAVVAGLRDIAEGEGDLTLRLPVTTSDEIGQLSTWFNTFIEKLQRIVGELAGQATGMDDSSRALLGVAGDLASQADNTSERSTSVSGAAEEMTANINDVAAAMEQASTNSDMVATAAEEMTATIGEVAKQSETARYISEKAVRKADGATQKMVRLGEAAAAIGSVTEAISEISEQTNLLALNATIEAARAGEAGKGFAVVANEIKALANQTADATQDIKERVGGIQHVTGETVSDIEQVTKVITEVNTIVATIATAVEEQSVATREIATNIAQASQGIQDVNGRIAEASTVVTDIGREISEVNTNAGGISGSSREVHGNAEELSAMAVQLKQVVETFKIA</sequence>
<evidence type="ECO:0000313" key="16">
    <source>
        <dbReference type="Proteomes" id="UP001320148"/>
    </source>
</evidence>
<dbReference type="Gene3D" id="1.10.287.950">
    <property type="entry name" value="Methyl-accepting chemotaxis protein"/>
    <property type="match status" value="1"/>
</dbReference>
<evidence type="ECO:0000256" key="11">
    <source>
        <dbReference type="SAM" id="Phobius"/>
    </source>
</evidence>
<dbReference type="Proteomes" id="UP001320148">
    <property type="component" value="Chromosome"/>
</dbReference>
<evidence type="ECO:0000256" key="9">
    <source>
        <dbReference type="ARBA" id="ARBA00029447"/>
    </source>
</evidence>